<gene>
    <name evidence="1" type="ORF">CPIN18021_0685</name>
</gene>
<reference evidence="2" key="1">
    <citation type="submission" date="2016-09" db="EMBL/GenBank/DDBJ databases">
        <title>Comparative genomics of the Campylobacter concisus group.</title>
        <authorList>
            <person name="Miller W.G."/>
            <person name="Yee E."/>
            <person name="Chapman M.H."/>
            <person name="Huynh S."/>
            <person name="Bono J.L."/>
            <person name="On S.L.W."/>
            <person name="StLeger J."/>
            <person name="Foster G."/>
            <person name="Parker C.T."/>
        </authorList>
    </citation>
    <scope>NUCLEOTIDE SEQUENCE [LARGE SCALE GENOMIC DNA]</scope>
    <source>
        <strain evidence="2">RM18021</strain>
    </source>
</reference>
<evidence type="ECO:0000313" key="1">
    <source>
        <dbReference type="EMBL" id="AQW87499.1"/>
    </source>
</evidence>
<organism evidence="1 2">
    <name type="scientific">Campylobacter pinnipediorum subsp. caledonicus</name>
    <dbReference type="NCBI Taxonomy" id="1874362"/>
    <lineage>
        <taxon>Bacteria</taxon>
        <taxon>Pseudomonadati</taxon>
        <taxon>Campylobacterota</taxon>
        <taxon>Epsilonproteobacteria</taxon>
        <taxon>Campylobacterales</taxon>
        <taxon>Campylobacteraceae</taxon>
        <taxon>Campylobacter</taxon>
    </lineage>
</organism>
<protein>
    <submittedName>
        <fullName evidence="1">Uncharacterized protein</fullName>
    </submittedName>
</protein>
<dbReference type="EMBL" id="CP017258">
    <property type="protein sequence ID" value="AQW87499.1"/>
    <property type="molecule type" value="Genomic_DNA"/>
</dbReference>
<dbReference type="RefSeq" id="WP_078424401.1">
    <property type="nucleotide sequence ID" value="NZ_CP017258.1"/>
</dbReference>
<evidence type="ECO:0000313" key="2">
    <source>
        <dbReference type="Proteomes" id="UP000190868"/>
    </source>
</evidence>
<accession>A0A1S6U739</accession>
<sequence>MIIYNKDYKIIGIDKKTLGILEYQDLEDFLSQHKDIDEIIQNYPKNINKPFIQNIIENSSTKTKFNIKTKSGKTAIAIFKIDEFFTKGTDSFYSLELVIEDVISQDKNNTKDNIFHIPEVRLPILKNTKNKETSKFHRNISIDEAWLEKNRNFLNLEKDEFISYMNIFIRGAKRHELAIQNAIITHNIQEIKKITKKIKETAIILHITPLVKIFTEIQNSNNSELNTLILNVKENIDELQNVLSKYQENL</sequence>
<keyword evidence="2" id="KW-1185">Reference proteome</keyword>
<dbReference type="Proteomes" id="UP000190868">
    <property type="component" value="Chromosome"/>
</dbReference>
<name>A0A1S6U739_9BACT</name>
<dbReference type="AlphaFoldDB" id="A0A1S6U739"/>
<proteinExistence type="predicted"/>